<evidence type="ECO:0000259" key="2">
    <source>
        <dbReference type="Pfam" id="PF04155"/>
    </source>
</evidence>
<organism evidence="3 4">
    <name type="scientific">Necator americanus</name>
    <name type="common">Human hookworm</name>
    <dbReference type="NCBI Taxonomy" id="51031"/>
    <lineage>
        <taxon>Eukaryota</taxon>
        <taxon>Metazoa</taxon>
        <taxon>Ecdysozoa</taxon>
        <taxon>Nematoda</taxon>
        <taxon>Chromadorea</taxon>
        <taxon>Rhabditida</taxon>
        <taxon>Rhabditina</taxon>
        <taxon>Rhabditomorpha</taxon>
        <taxon>Strongyloidea</taxon>
        <taxon>Ancylostomatidae</taxon>
        <taxon>Bunostominae</taxon>
        <taxon>Necator</taxon>
    </lineage>
</organism>
<keyword evidence="1" id="KW-0732">Signal</keyword>
<keyword evidence="4" id="KW-1185">Reference proteome</keyword>
<name>A0ABR1E7M9_NECAM</name>
<feature type="domain" description="Ground-like" evidence="2">
    <location>
        <begin position="254"/>
        <end position="324"/>
    </location>
</feature>
<feature type="chain" id="PRO_5046105055" description="Ground-like domain-containing protein" evidence="1">
    <location>
        <begin position="23"/>
        <end position="327"/>
    </location>
</feature>
<protein>
    <recommendedName>
        <fullName evidence="2">Ground-like domain-containing protein</fullName>
    </recommendedName>
</protein>
<evidence type="ECO:0000313" key="3">
    <source>
        <dbReference type="EMBL" id="KAK6758692.1"/>
    </source>
</evidence>
<evidence type="ECO:0000256" key="1">
    <source>
        <dbReference type="SAM" id="SignalP"/>
    </source>
</evidence>
<dbReference type="Proteomes" id="UP001303046">
    <property type="component" value="Unassembled WGS sequence"/>
</dbReference>
<proteinExistence type="predicted"/>
<dbReference type="InterPro" id="IPR007284">
    <property type="entry name" value="Ground-like_dom"/>
</dbReference>
<evidence type="ECO:0000313" key="4">
    <source>
        <dbReference type="Proteomes" id="UP001303046"/>
    </source>
</evidence>
<dbReference type="EMBL" id="JAVFWL010000005">
    <property type="protein sequence ID" value="KAK6758692.1"/>
    <property type="molecule type" value="Genomic_DNA"/>
</dbReference>
<feature type="signal peptide" evidence="1">
    <location>
        <begin position="1"/>
        <end position="22"/>
    </location>
</feature>
<gene>
    <name evidence="3" type="primary">Necator_chrV.g20906</name>
    <name evidence="3" type="ORF">RB195_016113</name>
</gene>
<accession>A0ABR1E7M9</accession>
<comment type="caution">
    <text evidence="3">The sequence shown here is derived from an EMBL/GenBank/DDBJ whole genome shotgun (WGS) entry which is preliminary data.</text>
</comment>
<reference evidence="3 4" key="1">
    <citation type="submission" date="2023-08" db="EMBL/GenBank/DDBJ databases">
        <title>A Necator americanus chromosomal reference genome.</title>
        <authorList>
            <person name="Ilik V."/>
            <person name="Petrzelkova K.J."/>
            <person name="Pardy F."/>
            <person name="Fuh T."/>
            <person name="Niatou-Singa F.S."/>
            <person name="Gouil Q."/>
            <person name="Baker L."/>
            <person name="Ritchie M.E."/>
            <person name="Jex A.R."/>
            <person name="Gazzola D."/>
            <person name="Li H."/>
            <person name="Toshio Fujiwara R."/>
            <person name="Zhan B."/>
            <person name="Aroian R.V."/>
            <person name="Pafco B."/>
            <person name="Schwarz E.M."/>
        </authorList>
    </citation>
    <scope>NUCLEOTIDE SEQUENCE [LARGE SCALE GENOMIC DNA]</scope>
    <source>
        <strain evidence="3 4">Aroian</strain>
        <tissue evidence="3">Whole animal</tissue>
    </source>
</reference>
<dbReference type="Pfam" id="PF04155">
    <property type="entry name" value="Ground-like"/>
    <property type="match status" value="1"/>
</dbReference>
<sequence>MSSKTMGIFLITIVTLITRVEAQCGYQSRCGGYQAQYMQHMVQPQQFVQPLPQPVIQPQPIDYYYRTANTYTQPPAEVVAGVEKEITTASIAAPKSVEYEDIDKKIGEFKTTLSEESASAVESPTASPASTYIRETAVYQPYVPRQVAYRPQPLPQAGCGAMTPQYYRPAPYMPRGYMIPYTPTYATHPPPPPQPLPTLIQPPRYNAPVNDCCGRCSAPCGHGVRRFFAKSAKTVQLNGMDSKTEKGRTEVAKDPRCTNKELKEVMDKVSHKTPSLAKRLIQRIAEEKFGGYFSVICSKEDFTYVSRGEMYCQTENNGVVCYAFKHH</sequence>